<keyword evidence="2" id="KW-0614">Plasmid</keyword>
<protein>
    <submittedName>
        <fullName evidence="2">Uncharacterized protein</fullName>
    </submittedName>
</protein>
<organism evidence="2 3">
    <name type="scientific">Pediococcus pentosaceus</name>
    <dbReference type="NCBI Taxonomy" id="1255"/>
    <lineage>
        <taxon>Bacteria</taxon>
        <taxon>Bacillati</taxon>
        <taxon>Bacillota</taxon>
        <taxon>Bacilli</taxon>
        <taxon>Lactobacillales</taxon>
        <taxon>Lactobacillaceae</taxon>
        <taxon>Pediococcus</taxon>
    </lineage>
</organism>
<dbReference type="Proteomes" id="UP001214131">
    <property type="component" value="Plasmid unnamed3"/>
</dbReference>
<feature type="transmembrane region" description="Helical" evidence="1">
    <location>
        <begin position="6"/>
        <end position="32"/>
    </location>
</feature>
<dbReference type="EMBL" id="CP118742">
    <property type="protein sequence ID" value="WEA58289.1"/>
    <property type="molecule type" value="Genomic_DNA"/>
</dbReference>
<accession>A0ABD7XAH7</accession>
<reference evidence="2 3" key="1">
    <citation type="submission" date="2023-02" db="EMBL/GenBank/DDBJ databases">
        <title>Comparative genomics and fermentation flavor characterization of five lactic acid bacteria reveal flavor biosynthesis metabolic pathways in fermented muskmelon puree.</title>
        <authorList>
            <person name="Yuan L."/>
            <person name="Li M."/>
            <person name="Xu X."/>
            <person name="Lao F."/>
            <person name="Wu J."/>
        </authorList>
    </citation>
    <scope>NUCLEOTIDE SEQUENCE [LARGE SCALE GENOMIC DNA]</scope>
    <source>
        <strain evidence="2 3">Ca-4</strain>
        <plasmid evidence="2 3">unnamed3</plasmid>
    </source>
</reference>
<geneLocation type="plasmid" evidence="2 3">
    <name>unnamed3</name>
</geneLocation>
<evidence type="ECO:0000313" key="2">
    <source>
        <dbReference type="EMBL" id="WEA58289.1"/>
    </source>
</evidence>
<evidence type="ECO:0000256" key="1">
    <source>
        <dbReference type="SAM" id="Phobius"/>
    </source>
</evidence>
<name>A0ABD7XAH7_PEDPE</name>
<keyword evidence="1" id="KW-0812">Transmembrane</keyword>
<dbReference type="AlphaFoldDB" id="A0ABD7XAH7"/>
<keyword evidence="1" id="KW-1133">Transmembrane helix</keyword>
<dbReference type="RefSeq" id="WP_275000736.1">
    <property type="nucleotide sequence ID" value="NZ_CP118742.1"/>
</dbReference>
<evidence type="ECO:0000313" key="3">
    <source>
        <dbReference type="Proteomes" id="UP001214131"/>
    </source>
</evidence>
<gene>
    <name evidence="2" type="ORF">PWB86_09785</name>
</gene>
<proteinExistence type="predicted"/>
<feature type="transmembrane region" description="Helical" evidence="1">
    <location>
        <begin position="44"/>
        <end position="61"/>
    </location>
</feature>
<sequence>MVGKIITVLLTIMLVVAIVYGWISLIAFLLCAGFSAMGLTLPMGGMRLIILAITLLTSISVPKSK</sequence>
<keyword evidence="1" id="KW-0472">Membrane</keyword>